<comment type="caution">
    <text evidence="4">The sequence shown here is derived from an EMBL/GenBank/DDBJ whole genome shotgun (WGS) entry which is preliminary data.</text>
</comment>
<sequence length="645" mass="72180">MAISTPMTYRADIDGLRGVAVLAVVLFHSGFDCFSGGYVGVDVFFVISGYLITGVVATEVDAGTFSFASFYRRRVARLFPALIVTLIAVLVFGFFFYSADGFDYLGKSVFFSSFGAANLLYAQGVDYFAQDESVRPLIHLWSLGVEEQFYLLWPLLLVVSAQWAYRWRLCATLVILVASLLWAISNYALSPTETYFLPQFRAFELLIGAAVALIVNKGYAGNMLERSLVRNVVSSIGVGLVIFPMFVLSRDSVFPGVNALWPCFGAASLIMTSERSMIARMLGWRPLVLIGLISYPLYLYHEPVISALKYFDEEINSYVLLVSTLLISAPASWVTYKYLEQPIREGVRSRGQRRRVLLVALVSGLLVSAICGAVVAKTNGLADRFKVLNQFAYEVTQQGNSEFSHIFKRGIDVRAGADSEVLFFGDSVLQQYVIPISKALGVPLGRVDTITRGGCVLLKGAEFRDKFSDISCDSLRKELFSQKKHYRYVVFSQAWALYDGQVTNMREPSEDSPLYKWLPFIKATIDEFRRQGSKVIIIGAHPEIQGTKRLAPQLFLTRSDYRNGLATLRLANDKYLKASLPFFTEIASTEGVCALNPIEIWGEPEPTIHNGQWSFFKDRHHLTRSGAQYLTNSLSHMKFCDFSEK</sequence>
<feature type="transmembrane region" description="Helical" evidence="1">
    <location>
        <begin position="228"/>
        <end position="247"/>
    </location>
</feature>
<feature type="transmembrane region" description="Helical" evidence="1">
    <location>
        <begin position="15"/>
        <end position="31"/>
    </location>
</feature>
<feature type="transmembrane region" description="Helical" evidence="1">
    <location>
        <begin position="318"/>
        <end position="336"/>
    </location>
</feature>
<dbReference type="GO" id="GO:0016746">
    <property type="term" value="F:acyltransferase activity"/>
    <property type="evidence" value="ECO:0007669"/>
    <property type="project" value="UniProtKB-KW"/>
</dbReference>
<evidence type="ECO:0000313" key="5">
    <source>
        <dbReference type="Proteomes" id="UP001595462"/>
    </source>
</evidence>
<accession>A0ABV7ET33</accession>
<organism evidence="4 5">
    <name type="scientific">Salinisphaera aquimarina</name>
    <dbReference type="NCBI Taxonomy" id="2094031"/>
    <lineage>
        <taxon>Bacteria</taxon>
        <taxon>Pseudomonadati</taxon>
        <taxon>Pseudomonadota</taxon>
        <taxon>Gammaproteobacteria</taxon>
        <taxon>Salinisphaerales</taxon>
        <taxon>Salinisphaeraceae</taxon>
        <taxon>Salinisphaera</taxon>
    </lineage>
</organism>
<feature type="transmembrane region" description="Helical" evidence="1">
    <location>
        <begin position="149"/>
        <end position="165"/>
    </location>
</feature>
<evidence type="ECO:0000259" key="2">
    <source>
        <dbReference type="Pfam" id="PF01757"/>
    </source>
</evidence>
<keyword evidence="1" id="KW-0472">Membrane</keyword>
<feature type="transmembrane region" description="Helical" evidence="1">
    <location>
        <begin position="253"/>
        <end position="270"/>
    </location>
</feature>
<feature type="transmembrane region" description="Helical" evidence="1">
    <location>
        <begin position="78"/>
        <end position="97"/>
    </location>
</feature>
<protein>
    <submittedName>
        <fullName evidence="4">Acyltransferase family protein</fullName>
        <ecNumber evidence="4">2.3.1.-</ecNumber>
    </submittedName>
</protein>
<dbReference type="Proteomes" id="UP001595462">
    <property type="component" value="Unassembled WGS sequence"/>
</dbReference>
<feature type="transmembrane region" description="Helical" evidence="1">
    <location>
        <begin position="172"/>
        <end position="189"/>
    </location>
</feature>
<dbReference type="Pfam" id="PF19040">
    <property type="entry name" value="SGNH"/>
    <property type="match status" value="1"/>
</dbReference>
<feature type="transmembrane region" description="Helical" evidence="1">
    <location>
        <begin position="38"/>
        <end position="58"/>
    </location>
</feature>
<feature type="domain" description="Acyltransferase 3" evidence="2">
    <location>
        <begin position="11"/>
        <end position="335"/>
    </location>
</feature>
<keyword evidence="1" id="KW-1133">Transmembrane helix</keyword>
<feature type="transmembrane region" description="Helical" evidence="1">
    <location>
        <begin position="195"/>
        <end position="216"/>
    </location>
</feature>
<dbReference type="PANTHER" id="PTHR23028:SF53">
    <property type="entry name" value="ACYL_TRANSF_3 DOMAIN-CONTAINING PROTEIN"/>
    <property type="match status" value="1"/>
</dbReference>
<dbReference type="InterPro" id="IPR002656">
    <property type="entry name" value="Acyl_transf_3_dom"/>
</dbReference>
<dbReference type="RefSeq" id="WP_380691230.1">
    <property type="nucleotide sequence ID" value="NZ_JBHRSS010000008.1"/>
</dbReference>
<dbReference type="EC" id="2.3.1.-" evidence="4"/>
<name>A0ABV7ET33_9GAMM</name>
<evidence type="ECO:0000259" key="3">
    <source>
        <dbReference type="Pfam" id="PF19040"/>
    </source>
</evidence>
<feature type="domain" description="SGNH" evidence="3">
    <location>
        <begin position="416"/>
        <end position="632"/>
    </location>
</feature>
<dbReference type="InterPro" id="IPR043968">
    <property type="entry name" value="SGNH"/>
</dbReference>
<keyword evidence="5" id="KW-1185">Reference proteome</keyword>
<keyword evidence="1" id="KW-0812">Transmembrane</keyword>
<dbReference type="PANTHER" id="PTHR23028">
    <property type="entry name" value="ACETYLTRANSFERASE"/>
    <property type="match status" value="1"/>
</dbReference>
<dbReference type="Pfam" id="PF01757">
    <property type="entry name" value="Acyl_transf_3"/>
    <property type="match status" value="1"/>
</dbReference>
<dbReference type="InterPro" id="IPR050879">
    <property type="entry name" value="Acyltransferase_3"/>
</dbReference>
<dbReference type="EMBL" id="JBHRSS010000008">
    <property type="protein sequence ID" value="MFC3105695.1"/>
    <property type="molecule type" value="Genomic_DNA"/>
</dbReference>
<reference evidence="5" key="1">
    <citation type="journal article" date="2019" name="Int. J. Syst. Evol. Microbiol.">
        <title>The Global Catalogue of Microorganisms (GCM) 10K type strain sequencing project: providing services to taxonomists for standard genome sequencing and annotation.</title>
        <authorList>
            <consortium name="The Broad Institute Genomics Platform"/>
            <consortium name="The Broad Institute Genome Sequencing Center for Infectious Disease"/>
            <person name="Wu L."/>
            <person name="Ma J."/>
        </authorList>
    </citation>
    <scope>NUCLEOTIDE SEQUENCE [LARGE SCALE GENOMIC DNA]</scope>
    <source>
        <strain evidence="5">KCTC 52640</strain>
    </source>
</reference>
<evidence type="ECO:0000256" key="1">
    <source>
        <dbReference type="SAM" id="Phobius"/>
    </source>
</evidence>
<feature type="transmembrane region" description="Helical" evidence="1">
    <location>
        <begin position="356"/>
        <end position="376"/>
    </location>
</feature>
<feature type="transmembrane region" description="Helical" evidence="1">
    <location>
        <begin position="282"/>
        <end position="298"/>
    </location>
</feature>
<proteinExistence type="predicted"/>
<evidence type="ECO:0000313" key="4">
    <source>
        <dbReference type="EMBL" id="MFC3105695.1"/>
    </source>
</evidence>
<keyword evidence="4" id="KW-0012">Acyltransferase</keyword>
<gene>
    <name evidence="4" type="ORF">ACFOSU_17615</name>
</gene>
<keyword evidence="4" id="KW-0808">Transferase</keyword>